<organism evidence="10 11">
    <name type="scientific">Eubacterium callanderi</name>
    <dbReference type="NCBI Taxonomy" id="53442"/>
    <lineage>
        <taxon>Bacteria</taxon>
        <taxon>Bacillati</taxon>
        <taxon>Bacillota</taxon>
        <taxon>Clostridia</taxon>
        <taxon>Eubacteriales</taxon>
        <taxon>Eubacteriaceae</taxon>
        <taxon>Eubacterium</taxon>
    </lineage>
</organism>
<evidence type="ECO:0000256" key="4">
    <source>
        <dbReference type="ARBA" id="ARBA00022475"/>
    </source>
</evidence>
<comment type="subcellular location">
    <subcellularLocation>
        <location evidence="1 8">Cell membrane</location>
        <topology evidence="1 8">Multi-pass membrane protein</topology>
    </subcellularLocation>
</comment>
<dbReference type="InterPro" id="IPR047817">
    <property type="entry name" value="ABC2_TM_bact-type"/>
</dbReference>
<name>A0AB74F5X7_9FIRM</name>
<keyword evidence="6 8" id="KW-1133">Transmembrane helix</keyword>
<gene>
    <name evidence="10" type="ORF">SAMN04515649_1215</name>
</gene>
<keyword evidence="4 8" id="KW-1003">Cell membrane</keyword>
<feature type="domain" description="ABC transmembrane type-2" evidence="9">
    <location>
        <begin position="36"/>
        <end position="260"/>
    </location>
</feature>
<comment type="caution">
    <text evidence="10">The sequence shown here is derived from an EMBL/GenBank/DDBJ whole genome shotgun (WGS) entry which is preliminary data.</text>
</comment>
<dbReference type="Pfam" id="PF01061">
    <property type="entry name" value="ABC2_membrane"/>
    <property type="match status" value="1"/>
</dbReference>
<evidence type="ECO:0000259" key="9">
    <source>
        <dbReference type="PROSITE" id="PS51012"/>
    </source>
</evidence>
<accession>A0AB74F5X7</accession>
<keyword evidence="7 8" id="KW-0472">Membrane</keyword>
<evidence type="ECO:0000256" key="8">
    <source>
        <dbReference type="RuleBase" id="RU361157"/>
    </source>
</evidence>
<evidence type="ECO:0000256" key="6">
    <source>
        <dbReference type="ARBA" id="ARBA00022989"/>
    </source>
</evidence>
<dbReference type="GO" id="GO:0015920">
    <property type="term" value="P:lipopolysaccharide transport"/>
    <property type="evidence" value="ECO:0007669"/>
    <property type="project" value="TreeGrafter"/>
</dbReference>
<feature type="transmembrane region" description="Helical" evidence="8">
    <location>
        <begin position="181"/>
        <end position="199"/>
    </location>
</feature>
<dbReference type="AlphaFoldDB" id="A0AB74F5X7"/>
<protein>
    <recommendedName>
        <fullName evidence="8">Transport permease protein</fullName>
    </recommendedName>
</protein>
<dbReference type="PROSITE" id="PS51012">
    <property type="entry name" value="ABC_TM2"/>
    <property type="match status" value="1"/>
</dbReference>
<feature type="transmembrane region" description="Helical" evidence="8">
    <location>
        <begin position="148"/>
        <end position="169"/>
    </location>
</feature>
<dbReference type="PANTHER" id="PTHR30413:SF10">
    <property type="entry name" value="CAPSULE POLYSACCHARIDE EXPORT INNER-MEMBRANE PROTEIN CTRC"/>
    <property type="match status" value="1"/>
</dbReference>
<dbReference type="EMBL" id="FRBP01000021">
    <property type="protein sequence ID" value="SHM56470.1"/>
    <property type="molecule type" value="Genomic_DNA"/>
</dbReference>
<feature type="transmembrane region" description="Helical" evidence="8">
    <location>
        <begin position="240"/>
        <end position="260"/>
    </location>
</feature>
<comment type="similarity">
    <text evidence="2 8">Belongs to the ABC-2 integral membrane protein family.</text>
</comment>
<evidence type="ECO:0000313" key="11">
    <source>
        <dbReference type="Proteomes" id="UP000184012"/>
    </source>
</evidence>
<feature type="transmembrane region" description="Helical" evidence="8">
    <location>
        <begin position="67"/>
        <end position="85"/>
    </location>
</feature>
<sequence length="268" mass="31629">MFKDFFTFFRDIYWNKRLLMQFSVNDFKARYAGSMLGVFWAFINPLVTILTYWFVFEKGLKAGMTDGSIPFILYLTTGIIAWFFFSDTLMSATNCFREYSYLVKKVVFNIKILPTAKMLSNLYTHVFFIAIAFILTSLYRFYPTLYSVQIIYYLFCLIMFLTGLTWITASIQPFFSDVSQLIGVVMQILMWGTPILWSINQFPAQYHFLFKLNPLFYIVQGYRDSFFGTGWVWEHAGMTAYFWAFTLVMMIIGSVIYNRLKPHFSDVL</sequence>
<evidence type="ECO:0000256" key="7">
    <source>
        <dbReference type="ARBA" id="ARBA00023136"/>
    </source>
</evidence>
<keyword evidence="5 8" id="KW-0812">Transmembrane</keyword>
<keyword evidence="3 8" id="KW-0813">Transport</keyword>
<dbReference type="InterPro" id="IPR013525">
    <property type="entry name" value="ABC2_TM"/>
</dbReference>
<evidence type="ECO:0000313" key="10">
    <source>
        <dbReference type="EMBL" id="SHM56470.1"/>
    </source>
</evidence>
<evidence type="ECO:0000256" key="1">
    <source>
        <dbReference type="ARBA" id="ARBA00004651"/>
    </source>
</evidence>
<dbReference type="GO" id="GO:0005886">
    <property type="term" value="C:plasma membrane"/>
    <property type="evidence" value="ECO:0007669"/>
    <property type="project" value="UniProtKB-SubCell"/>
</dbReference>
<dbReference type="PANTHER" id="PTHR30413">
    <property type="entry name" value="INNER MEMBRANE TRANSPORT PERMEASE"/>
    <property type="match status" value="1"/>
</dbReference>
<feature type="transmembrane region" description="Helical" evidence="8">
    <location>
        <begin position="35"/>
        <end position="55"/>
    </location>
</feature>
<evidence type="ECO:0000256" key="2">
    <source>
        <dbReference type="ARBA" id="ARBA00007783"/>
    </source>
</evidence>
<feature type="transmembrane region" description="Helical" evidence="8">
    <location>
        <begin position="122"/>
        <end position="142"/>
    </location>
</feature>
<dbReference type="GO" id="GO:0140359">
    <property type="term" value="F:ABC-type transporter activity"/>
    <property type="evidence" value="ECO:0007669"/>
    <property type="project" value="InterPro"/>
</dbReference>
<dbReference type="Proteomes" id="UP000184012">
    <property type="component" value="Unassembled WGS sequence"/>
</dbReference>
<evidence type="ECO:0000256" key="3">
    <source>
        <dbReference type="ARBA" id="ARBA00022448"/>
    </source>
</evidence>
<proteinExistence type="inferred from homology"/>
<reference evidence="10 11" key="1">
    <citation type="submission" date="2016-11" db="EMBL/GenBank/DDBJ databases">
        <authorList>
            <person name="Varghese N."/>
            <person name="Submissions S."/>
        </authorList>
    </citation>
    <scope>NUCLEOTIDE SEQUENCE [LARGE SCALE GENOMIC DNA]</scope>
    <source>
        <strain evidence="10 11">FD</strain>
    </source>
</reference>
<evidence type="ECO:0000256" key="5">
    <source>
        <dbReference type="ARBA" id="ARBA00022692"/>
    </source>
</evidence>
<dbReference type="RefSeq" id="WP_073383649.1">
    <property type="nucleotide sequence ID" value="NZ_CABJAI010000009.1"/>
</dbReference>